<proteinExistence type="predicted"/>
<name>A0A1I5YJ25_9GAMM</name>
<dbReference type="AlphaFoldDB" id="A0A1I5YJ25"/>
<dbReference type="EMBL" id="FOXM01000021">
    <property type="protein sequence ID" value="SFQ43907.1"/>
    <property type="molecule type" value="Genomic_DNA"/>
</dbReference>
<evidence type="ECO:0000313" key="2">
    <source>
        <dbReference type="Proteomes" id="UP000243084"/>
    </source>
</evidence>
<dbReference type="Proteomes" id="UP000243084">
    <property type="component" value="Unassembled WGS sequence"/>
</dbReference>
<accession>A0A1I5YJ25</accession>
<sequence>MSVQAKIHALGSIRQPSPCGARVRRRARIQEIAALTLVIAFGALGNLQSDLISPVATGVDLDGSASAPAALPQRN</sequence>
<keyword evidence="2" id="KW-1185">Reference proteome</keyword>
<evidence type="ECO:0000313" key="1">
    <source>
        <dbReference type="EMBL" id="SFQ43907.1"/>
    </source>
</evidence>
<dbReference type="OrthoDB" id="9891072at2"/>
<protein>
    <submittedName>
        <fullName evidence="1">Uncharacterized protein</fullName>
    </submittedName>
</protein>
<dbReference type="RefSeq" id="WP_092434842.1">
    <property type="nucleotide sequence ID" value="NZ_FOXM01000021.1"/>
</dbReference>
<gene>
    <name evidence="1" type="ORF">SAMN05216229_12143</name>
</gene>
<reference evidence="2" key="1">
    <citation type="submission" date="2016-10" db="EMBL/GenBank/DDBJ databases">
        <authorList>
            <person name="Varghese N."/>
            <person name="Submissions S."/>
        </authorList>
    </citation>
    <scope>NUCLEOTIDE SEQUENCE [LARGE SCALE GENOMIC DNA]</scope>
    <source>
        <strain evidence="2">JCM 18195</strain>
    </source>
</reference>
<organism evidence="1 2">
    <name type="scientific">Geopseudomonas sagittaria</name>
    <dbReference type="NCBI Taxonomy" id="1135990"/>
    <lineage>
        <taxon>Bacteria</taxon>
        <taxon>Pseudomonadati</taxon>
        <taxon>Pseudomonadota</taxon>
        <taxon>Gammaproteobacteria</taxon>
        <taxon>Pseudomonadales</taxon>
        <taxon>Pseudomonadaceae</taxon>
        <taxon>Geopseudomonas</taxon>
    </lineage>
</organism>